<dbReference type="InterPro" id="IPR023465">
    <property type="entry name" value="Riboflavin_kinase_dom_sf"/>
</dbReference>
<evidence type="ECO:0000256" key="3">
    <source>
        <dbReference type="ARBA" id="ARBA00022643"/>
    </source>
</evidence>
<dbReference type="InterPro" id="IPR023468">
    <property type="entry name" value="Riboflavin_kinase"/>
</dbReference>
<dbReference type="RefSeq" id="WP_308914577.1">
    <property type="nucleotide sequence ID" value="NZ_JAVGVR010000002.1"/>
</dbReference>
<dbReference type="GO" id="GO:0005524">
    <property type="term" value="F:ATP binding"/>
    <property type="evidence" value="ECO:0007669"/>
    <property type="project" value="UniProtKB-KW"/>
</dbReference>
<dbReference type="Proteomes" id="UP001178888">
    <property type="component" value="Unassembled WGS sequence"/>
</dbReference>
<dbReference type="InterPro" id="IPR015865">
    <property type="entry name" value="Riboflavin_kinase_bac/euk"/>
</dbReference>
<dbReference type="PANTHER" id="PTHR22749:SF6">
    <property type="entry name" value="RIBOFLAVIN KINASE"/>
    <property type="match status" value="1"/>
</dbReference>
<evidence type="ECO:0000313" key="10">
    <source>
        <dbReference type="Proteomes" id="UP001178888"/>
    </source>
</evidence>
<evidence type="ECO:0000256" key="5">
    <source>
        <dbReference type="ARBA" id="ARBA00022741"/>
    </source>
</evidence>
<dbReference type="Gene3D" id="2.40.30.30">
    <property type="entry name" value="Riboflavin kinase-like"/>
    <property type="match status" value="1"/>
</dbReference>
<evidence type="ECO:0000256" key="6">
    <source>
        <dbReference type="ARBA" id="ARBA00022840"/>
    </source>
</evidence>
<keyword evidence="6" id="KW-0067">ATP-binding</keyword>
<dbReference type="GO" id="GO:0009231">
    <property type="term" value="P:riboflavin biosynthetic process"/>
    <property type="evidence" value="ECO:0007669"/>
    <property type="project" value="InterPro"/>
</dbReference>
<comment type="caution">
    <text evidence="9">The sequence shown here is derived from an EMBL/GenBank/DDBJ whole genome shotgun (WGS) entry which is preliminary data.</text>
</comment>
<dbReference type="SUPFAM" id="SSF82114">
    <property type="entry name" value="Riboflavin kinase-like"/>
    <property type="match status" value="1"/>
</dbReference>
<evidence type="ECO:0000256" key="2">
    <source>
        <dbReference type="ARBA" id="ARBA00022630"/>
    </source>
</evidence>
<keyword evidence="10" id="KW-1185">Reference proteome</keyword>
<dbReference type="EMBL" id="JAVGVR010000002">
    <property type="protein sequence ID" value="MDQ6600954.1"/>
    <property type="molecule type" value="Genomic_DNA"/>
</dbReference>
<sequence>MSTELIEETKFYLEGKVVYGEQRGRTIGFPTANIDFSAPWLEKGVYGVHIKVNDFDYYGVMNIGVKPTFHKSYEKSIEVHIIDFNQNIYGEFVQVKVLYKIRNEQKFNNIQELKAQINKDIETAKSLIMPVLNY</sequence>
<feature type="domain" description="Riboflavin kinase" evidence="8">
    <location>
        <begin position="12"/>
        <end position="129"/>
    </location>
</feature>
<evidence type="ECO:0000256" key="4">
    <source>
        <dbReference type="ARBA" id="ARBA00022679"/>
    </source>
</evidence>
<reference evidence="9" key="1">
    <citation type="submission" date="2023-08" db="EMBL/GenBank/DDBJ databases">
        <title>Nitrogen cycling bacteria in agricultural field soils.</title>
        <authorList>
            <person name="Jang J."/>
        </authorList>
    </citation>
    <scope>NUCLEOTIDE SEQUENCE</scope>
    <source>
        <strain evidence="9">PS3-36</strain>
    </source>
</reference>
<protein>
    <recommendedName>
        <fullName evidence="1">riboflavin kinase</fullName>
        <ecNumber evidence="1">2.7.1.26</ecNumber>
    </recommendedName>
</protein>
<evidence type="ECO:0000313" key="9">
    <source>
        <dbReference type="EMBL" id="MDQ6600954.1"/>
    </source>
</evidence>
<dbReference type="EC" id="2.7.1.26" evidence="1"/>
<dbReference type="Pfam" id="PF01687">
    <property type="entry name" value="Flavokinase"/>
    <property type="match status" value="1"/>
</dbReference>
<name>A0AA90Z634_9BACI</name>
<organism evidence="9 10">
    <name type="scientific">Bacillus salipaludis</name>
    <dbReference type="NCBI Taxonomy" id="2547811"/>
    <lineage>
        <taxon>Bacteria</taxon>
        <taxon>Bacillati</taxon>
        <taxon>Bacillota</taxon>
        <taxon>Bacilli</taxon>
        <taxon>Bacillales</taxon>
        <taxon>Bacillaceae</taxon>
        <taxon>Bacillus</taxon>
    </lineage>
</organism>
<keyword evidence="3" id="KW-0288">FMN</keyword>
<dbReference type="GO" id="GO:0008531">
    <property type="term" value="F:riboflavin kinase activity"/>
    <property type="evidence" value="ECO:0007669"/>
    <property type="project" value="UniProtKB-EC"/>
</dbReference>
<keyword evidence="2" id="KW-0285">Flavoprotein</keyword>
<dbReference type="AlphaFoldDB" id="A0AA90Z634"/>
<evidence type="ECO:0000259" key="8">
    <source>
        <dbReference type="SMART" id="SM00904"/>
    </source>
</evidence>
<keyword evidence="4" id="KW-0808">Transferase</keyword>
<gene>
    <name evidence="9" type="ORF">RCG21_32685</name>
</gene>
<comment type="catalytic activity">
    <reaction evidence="7">
        <text>riboflavin + ATP = FMN + ADP + H(+)</text>
        <dbReference type="Rhea" id="RHEA:14357"/>
        <dbReference type="ChEBI" id="CHEBI:15378"/>
        <dbReference type="ChEBI" id="CHEBI:30616"/>
        <dbReference type="ChEBI" id="CHEBI:57986"/>
        <dbReference type="ChEBI" id="CHEBI:58210"/>
        <dbReference type="ChEBI" id="CHEBI:456216"/>
        <dbReference type="EC" id="2.7.1.26"/>
    </reaction>
</comment>
<dbReference type="SMART" id="SM00904">
    <property type="entry name" value="Flavokinase"/>
    <property type="match status" value="1"/>
</dbReference>
<evidence type="ECO:0000256" key="7">
    <source>
        <dbReference type="ARBA" id="ARBA00047880"/>
    </source>
</evidence>
<proteinExistence type="predicted"/>
<evidence type="ECO:0000256" key="1">
    <source>
        <dbReference type="ARBA" id="ARBA00012105"/>
    </source>
</evidence>
<dbReference type="GO" id="GO:0009398">
    <property type="term" value="P:FMN biosynthetic process"/>
    <property type="evidence" value="ECO:0007669"/>
    <property type="project" value="TreeGrafter"/>
</dbReference>
<accession>A0AA90Z634</accession>
<keyword evidence="5" id="KW-0547">Nucleotide-binding</keyword>
<dbReference type="PANTHER" id="PTHR22749">
    <property type="entry name" value="RIBOFLAVIN KINASE/FMN ADENYLYLTRANSFERASE"/>
    <property type="match status" value="1"/>
</dbReference>
<keyword evidence="9" id="KW-0418">Kinase</keyword>